<accession>A0A3S2U0Q8</accession>
<keyword evidence="3" id="KW-1185">Reference proteome</keyword>
<feature type="domain" description="Chemoreceptor zinc-binding" evidence="1">
    <location>
        <begin position="10"/>
        <end position="75"/>
    </location>
</feature>
<name>A0A3S2U0Q8_9BURK</name>
<organism evidence="2 3">
    <name type="scientific">Rubrivivax albus</name>
    <dbReference type="NCBI Taxonomy" id="2499835"/>
    <lineage>
        <taxon>Bacteria</taxon>
        <taxon>Pseudomonadati</taxon>
        <taxon>Pseudomonadota</taxon>
        <taxon>Betaproteobacteria</taxon>
        <taxon>Burkholderiales</taxon>
        <taxon>Sphaerotilaceae</taxon>
        <taxon>Rubrivivax</taxon>
    </lineage>
</organism>
<protein>
    <submittedName>
        <fullName evidence="2">Chemotaxis protein</fullName>
    </submittedName>
</protein>
<sequence>MDLSNASQAHAEWKVKFGMAIQQKSKMDASSIAMDNCCPLGQWLHGEAKGLYNRLPAYRECLGKHAEFHRAAGQVAAAINRGDYAGASAMLEAGTPYAGASSAVGSAILGLKKAISAPATV</sequence>
<dbReference type="RefSeq" id="WP_128200059.1">
    <property type="nucleotide sequence ID" value="NZ_SACT01000008.1"/>
</dbReference>
<proteinExistence type="predicted"/>
<reference evidence="2 3" key="1">
    <citation type="submission" date="2019-01" db="EMBL/GenBank/DDBJ databases">
        <authorList>
            <person name="Chen W.-M."/>
        </authorList>
    </citation>
    <scope>NUCLEOTIDE SEQUENCE [LARGE SCALE GENOMIC DNA]</scope>
    <source>
        <strain evidence="2 3">ICH-3</strain>
    </source>
</reference>
<dbReference type="EMBL" id="SACT01000008">
    <property type="protein sequence ID" value="RVT49308.1"/>
    <property type="molecule type" value="Genomic_DNA"/>
</dbReference>
<dbReference type="InterPro" id="IPR025991">
    <property type="entry name" value="Chemoreceptor_zinc-bind_dom"/>
</dbReference>
<dbReference type="Gene3D" id="1.20.120.30">
    <property type="entry name" value="Aspartate receptor, ligand-binding domain"/>
    <property type="match status" value="1"/>
</dbReference>
<dbReference type="Pfam" id="PF13682">
    <property type="entry name" value="CZB"/>
    <property type="match status" value="1"/>
</dbReference>
<evidence type="ECO:0000313" key="3">
    <source>
        <dbReference type="Proteomes" id="UP000288178"/>
    </source>
</evidence>
<dbReference type="AlphaFoldDB" id="A0A3S2U0Q8"/>
<evidence type="ECO:0000259" key="1">
    <source>
        <dbReference type="Pfam" id="PF13682"/>
    </source>
</evidence>
<dbReference type="OrthoDB" id="8613985at2"/>
<comment type="caution">
    <text evidence="2">The sequence shown here is derived from an EMBL/GenBank/DDBJ whole genome shotgun (WGS) entry which is preliminary data.</text>
</comment>
<gene>
    <name evidence="2" type="ORF">ENE75_19710</name>
</gene>
<evidence type="ECO:0000313" key="2">
    <source>
        <dbReference type="EMBL" id="RVT49308.1"/>
    </source>
</evidence>
<dbReference type="Proteomes" id="UP000288178">
    <property type="component" value="Unassembled WGS sequence"/>
</dbReference>